<dbReference type="AlphaFoldDB" id="A0A2H0YVQ2"/>
<reference evidence="2" key="1">
    <citation type="submission" date="2017-09" db="EMBL/GenBank/DDBJ databases">
        <title>Depth-based differentiation of microbial function through sediment-hosted aquifers and enrichment of novel symbionts in the deep terrestrial subsurface.</title>
        <authorList>
            <person name="Probst A.J."/>
            <person name="Ladd B."/>
            <person name="Jarett J.K."/>
            <person name="Geller-Mcgrath D.E."/>
            <person name="Sieber C.M.K."/>
            <person name="Emerson J.B."/>
            <person name="Anantharaman K."/>
            <person name="Thomas B.C."/>
            <person name="Malmstrom R."/>
            <person name="Stieglmeier M."/>
            <person name="Klingl A."/>
            <person name="Woyke T."/>
            <person name="Ryan C.M."/>
            <person name="Banfield J.F."/>
        </authorList>
    </citation>
    <scope>NUCLEOTIDE SEQUENCE [LARGE SCALE GENOMIC DNA]</scope>
</reference>
<dbReference type="InterPro" id="IPR014825">
    <property type="entry name" value="DNA_alkylation"/>
</dbReference>
<organism evidence="1 2">
    <name type="scientific">Candidatus Kerfeldbacteria bacterium CG08_land_8_20_14_0_20_42_7</name>
    <dbReference type="NCBI Taxonomy" id="2014245"/>
    <lineage>
        <taxon>Bacteria</taxon>
        <taxon>Candidatus Kerfeldiibacteriota</taxon>
    </lineage>
</organism>
<dbReference type="Proteomes" id="UP000228711">
    <property type="component" value="Unassembled WGS sequence"/>
</dbReference>
<comment type="caution">
    <text evidence="1">The sequence shown here is derived from an EMBL/GenBank/DDBJ whole genome shotgun (WGS) entry which is preliminary data.</text>
</comment>
<evidence type="ECO:0000313" key="2">
    <source>
        <dbReference type="Proteomes" id="UP000228711"/>
    </source>
</evidence>
<evidence type="ECO:0000313" key="1">
    <source>
        <dbReference type="EMBL" id="PIS41813.1"/>
    </source>
</evidence>
<accession>A0A2H0YVQ2</accession>
<dbReference type="Gene3D" id="1.25.10.90">
    <property type="match status" value="1"/>
</dbReference>
<dbReference type="PANTHER" id="PTHR34070">
    <property type="entry name" value="ARMADILLO-TYPE FOLD"/>
    <property type="match status" value="1"/>
</dbReference>
<protein>
    <submittedName>
        <fullName evidence="1">DNA alkylation repair protein</fullName>
    </submittedName>
</protein>
<dbReference type="CDD" id="cd06561">
    <property type="entry name" value="AlkD_like"/>
    <property type="match status" value="1"/>
</dbReference>
<dbReference type="InterPro" id="IPR016024">
    <property type="entry name" value="ARM-type_fold"/>
</dbReference>
<dbReference type="Pfam" id="PF08713">
    <property type="entry name" value="DNA_alkylation"/>
    <property type="match status" value="1"/>
</dbReference>
<dbReference type="PANTHER" id="PTHR34070:SF1">
    <property type="entry name" value="DNA ALKYLATION REPAIR PROTEIN"/>
    <property type="match status" value="1"/>
</dbReference>
<dbReference type="EMBL" id="PEXV01000043">
    <property type="protein sequence ID" value="PIS41813.1"/>
    <property type="molecule type" value="Genomic_DNA"/>
</dbReference>
<sequence>MTAVKVKNEIKTFGSKKRAQHSLYFFKTGKGEYGEGDKFLGLTISEQRSIAKKYQDLSLREIQKLLDSSYHEQRMVGLIILTLQFSKAATAQKNDIYSLYIKNTHNINNWDLVDVTAHIIIGQFLLERPRKQLYVFAQSNNLWEKRIAIISTYAFIRQGQFSDTLKIAKILLRDEHDLIHKAVGWMLREVGNRDKKAEKVFLDAYAYVMPRTMLRYAIEKFPEKERQKYLSQRRLHFIQLFGMIKAIVL</sequence>
<name>A0A2H0YVQ2_9BACT</name>
<proteinExistence type="predicted"/>
<dbReference type="SUPFAM" id="SSF48371">
    <property type="entry name" value="ARM repeat"/>
    <property type="match status" value="1"/>
</dbReference>
<gene>
    <name evidence="1" type="ORF">COT25_01105</name>
</gene>